<name>A0ABP3ALQ8_MYCUL</name>
<protein>
    <submittedName>
        <fullName evidence="2">Uncharacterized protein</fullName>
    </submittedName>
</protein>
<proteinExistence type="predicted"/>
<comment type="caution">
    <text evidence="2">The sequence shown here is derived from an EMBL/GenBank/DDBJ whole genome shotgun (WGS) entry which is preliminary data.</text>
</comment>
<feature type="region of interest" description="Disordered" evidence="1">
    <location>
        <begin position="31"/>
        <end position="55"/>
    </location>
</feature>
<evidence type="ECO:0000313" key="3">
    <source>
        <dbReference type="Proteomes" id="UP000020681"/>
    </source>
</evidence>
<organism evidence="2 3">
    <name type="scientific">Mycobacterium ulcerans str. Harvey</name>
    <dbReference type="NCBI Taxonomy" id="1299332"/>
    <lineage>
        <taxon>Bacteria</taxon>
        <taxon>Bacillati</taxon>
        <taxon>Actinomycetota</taxon>
        <taxon>Actinomycetes</taxon>
        <taxon>Mycobacteriales</taxon>
        <taxon>Mycobacteriaceae</taxon>
        <taxon>Mycobacterium</taxon>
        <taxon>Mycobacterium ulcerans group</taxon>
    </lineage>
</organism>
<reference evidence="2 3" key="1">
    <citation type="submission" date="2014-01" db="EMBL/GenBank/DDBJ databases">
        <authorList>
            <person name="Dobos K."/>
            <person name="Lenaerts A."/>
            <person name="Ordway D."/>
            <person name="DeGroote M.A."/>
            <person name="Parker T."/>
            <person name="Sizemore C."/>
            <person name="Tallon L.J."/>
            <person name="Sadzewicz L.K."/>
            <person name="Sengamalay N."/>
            <person name="Fraser C.M."/>
            <person name="Hine E."/>
            <person name="Shefchek K.A."/>
            <person name="Das S.P."/>
            <person name="Tettelin H."/>
        </authorList>
    </citation>
    <scope>NUCLEOTIDE SEQUENCE [LARGE SCALE GENOMIC DNA]</scope>
    <source>
        <strain evidence="2 3">Harvey</strain>
    </source>
</reference>
<accession>A0ABP3ALQ8</accession>
<keyword evidence="3" id="KW-1185">Reference proteome</keyword>
<gene>
    <name evidence="2" type="ORF">I551_2956</name>
</gene>
<sequence length="55" mass="5794">MHLRYASAARQAPDSRCAAATSVDLAMPIPGSSSNPVNLLGTGEPEFCRSSTHYT</sequence>
<evidence type="ECO:0000313" key="2">
    <source>
        <dbReference type="EMBL" id="EUA90566.1"/>
    </source>
</evidence>
<dbReference type="EMBL" id="JAOL01000103">
    <property type="protein sequence ID" value="EUA90566.1"/>
    <property type="molecule type" value="Genomic_DNA"/>
</dbReference>
<evidence type="ECO:0000256" key="1">
    <source>
        <dbReference type="SAM" id="MobiDB-lite"/>
    </source>
</evidence>
<dbReference type="Proteomes" id="UP000020681">
    <property type="component" value="Unassembled WGS sequence"/>
</dbReference>